<accession>A0A8H7C1E6</accession>
<reference evidence="2 3" key="1">
    <citation type="journal article" name="Sci. Rep.">
        <title>Telomere-to-telomere assembled and centromere annotated genomes of the two main subspecies of the button mushroom Agaricus bisporus reveal especially polymorphic chromosome ends.</title>
        <authorList>
            <person name="Sonnenberg A.S.M."/>
            <person name="Sedaghat-Telgerd N."/>
            <person name="Lavrijssen B."/>
            <person name="Ohm R.A."/>
            <person name="Hendrickx P.M."/>
            <person name="Scholtmeijer K."/>
            <person name="Baars J.J.P."/>
            <person name="van Peer A."/>
        </authorList>
    </citation>
    <scope>NUCLEOTIDE SEQUENCE [LARGE SCALE GENOMIC DNA]</scope>
    <source>
        <strain evidence="2 3">H119_p4</strain>
    </source>
</reference>
<organism evidence="2 3">
    <name type="scientific">Agaricus bisporus var. burnettii</name>
    <dbReference type="NCBI Taxonomy" id="192524"/>
    <lineage>
        <taxon>Eukaryota</taxon>
        <taxon>Fungi</taxon>
        <taxon>Dikarya</taxon>
        <taxon>Basidiomycota</taxon>
        <taxon>Agaricomycotina</taxon>
        <taxon>Agaricomycetes</taxon>
        <taxon>Agaricomycetidae</taxon>
        <taxon>Agaricales</taxon>
        <taxon>Agaricineae</taxon>
        <taxon>Agaricaceae</taxon>
        <taxon>Agaricus</taxon>
    </lineage>
</organism>
<dbReference type="EMBL" id="JABXXO010000015">
    <property type="protein sequence ID" value="KAF7760537.1"/>
    <property type="molecule type" value="Genomic_DNA"/>
</dbReference>
<proteinExistence type="predicted"/>
<dbReference type="PANTHER" id="PTHR37919">
    <property type="entry name" value="PROTEIN CBG05606"/>
    <property type="match status" value="1"/>
</dbReference>
<gene>
    <name evidence="2" type="ORF">Agabi119p4_11213</name>
</gene>
<comment type="caution">
    <text evidence="2">The sequence shown here is derived from an EMBL/GenBank/DDBJ whole genome shotgun (WGS) entry which is preliminary data.</text>
</comment>
<feature type="transmembrane region" description="Helical" evidence="1">
    <location>
        <begin position="6"/>
        <end position="29"/>
    </location>
</feature>
<evidence type="ECO:0008006" key="4">
    <source>
        <dbReference type="Google" id="ProtNLM"/>
    </source>
</evidence>
<dbReference type="PANTHER" id="PTHR37919:SF2">
    <property type="entry name" value="EXPERA DOMAIN-CONTAINING PROTEIN"/>
    <property type="match status" value="1"/>
</dbReference>
<dbReference type="AlphaFoldDB" id="A0A8H7C1E6"/>
<evidence type="ECO:0000313" key="2">
    <source>
        <dbReference type="EMBL" id="KAF7760537.1"/>
    </source>
</evidence>
<keyword evidence="1" id="KW-0472">Membrane</keyword>
<evidence type="ECO:0000256" key="1">
    <source>
        <dbReference type="SAM" id="Phobius"/>
    </source>
</evidence>
<name>A0A8H7C1E6_AGABI</name>
<dbReference type="Proteomes" id="UP000629468">
    <property type="component" value="Unassembled WGS sequence"/>
</dbReference>
<sequence length="183" mass="20710">MAVKTRWWISAWFILSAPVVLWDAGYCFMRPRSMKGGDLHWIWRPYELYQVVDYVYGLPGLEQNNGFTNAQSFMNVVETILNLVYIYLAHGVQSPSAPVVGLSAVVMTLAKTVLYWLNDYYCGFCNIGHNDVFTLITLWIIPNGIWLVIPSIITWVLGNDIAEQLNIASKVATGKATKTQKTK</sequence>
<feature type="transmembrane region" description="Helical" evidence="1">
    <location>
        <begin position="136"/>
        <end position="157"/>
    </location>
</feature>
<protein>
    <recommendedName>
        <fullName evidence="4">EXPERA domain-containing protein</fullName>
    </recommendedName>
</protein>
<keyword evidence="1" id="KW-0812">Transmembrane</keyword>
<feature type="transmembrane region" description="Helical" evidence="1">
    <location>
        <begin position="97"/>
        <end position="116"/>
    </location>
</feature>
<keyword evidence="1" id="KW-1133">Transmembrane helix</keyword>
<evidence type="ECO:0000313" key="3">
    <source>
        <dbReference type="Proteomes" id="UP000629468"/>
    </source>
</evidence>